<protein>
    <submittedName>
        <fullName evidence="6">Apolipoprotein L6</fullName>
    </submittedName>
</protein>
<dbReference type="GeneID" id="103260129"/>
<dbReference type="Proteomes" id="UP000189704">
    <property type="component" value="Unplaced"/>
</dbReference>
<dbReference type="GO" id="GO:0005576">
    <property type="term" value="C:extracellular region"/>
    <property type="evidence" value="ECO:0007669"/>
    <property type="project" value="InterPro"/>
</dbReference>
<dbReference type="GO" id="GO:0016020">
    <property type="term" value="C:membrane"/>
    <property type="evidence" value="ECO:0007669"/>
    <property type="project" value="TreeGrafter"/>
</dbReference>
<dbReference type="PANTHER" id="PTHR14096">
    <property type="entry name" value="APOLIPOPROTEIN L"/>
    <property type="match status" value="1"/>
</dbReference>
<dbReference type="GO" id="GO:0042157">
    <property type="term" value="P:lipoprotein metabolic process"/>
    <property type="evidence" value="ECO:0007669"/>
    <property type="project" value="InterPro"/>
</dbReference>
<dbReference type="GO" id="GO:0008289">
    <property type="term" value="F:lipid binding"/>
    <property type="evidence" value="ECO:0007669"/>
    <property type="project" value="InterPro"/>
</dbReference>
<name>A0A1U7TQD7_CARSF</name>
<dbReference type="KEGG" id="csyr:103260129"/>
<organism evidence="5 6">
    <name type="scientific">Carlito syrichta</name>
    <name type="common">Philippine tarsier</name>
    <name type="synonym">Tarsius syrichta</name>
    <dbReference type="NCBI Taxonomy" id="1868482"/>
    <lineage>
        <taxon>Eukaryota</taxon>
        <taxon>Metazoa</taxon>
        <taxon>Chordata</taxon>
        <taxon>Craniata</taxon>
        <taxon>Vertebrata</taxon>
        <taxon>Euteleostomi</taxon>
        <taxon>Mammalia</taxon>
        <taxon>Eutheria</taxon>
        <taxon>Euarchontoglires</taxon>
        <taxon>Primates</taxon>
        <taxon>Haplorrhini</taxon>
        <taxon>Tarsiiformes</taxon>
        <taxon>Tarsiidae</taxon>
        <taxon>Carlito</taxon>
    </lineage>
</organism>
<accession>A0A1U7TQD7</accession>
<dbReference type="CTD" id="80830"/>
<evidence type="ECO:0000313" key="6">
    <source>
        <dbReference type="RefSeq" id="XP_008055976.1"/>
    </source>
</evidence>
<dbReference type="OrthoDB" id="6146578at2759"/>
<keyword evidence="4" id="KW-1133">Transmembrane helix</keyword>
<keyword evidence="4" id="KW-0812">Transmembrane</keyword>
<dbReference type="Pfam" id="PF05461">
    <property type="entry name" value="ApoL"/>
    <property type="match status" value="1"/>
</dbReference>
<dbReference type="InterPro" id="IPR008405">
    <property type="entry name" value="ApoL"/>
</dbReference>
<keyword evidence="4" id="KW-0472">Membrane</keyword>
<evidence type="ECO:0000256" key="4">
    <source>
        <dbReference type="SAM" id="Phobius"/>
    </source>
</evidence>
<evidence type="ECO:0000313" key="5">
    <source>
        <dbReference type="Proteomes" id="UP000189704"/>
    </source>
</evidence>
<feature type="coiled-coil region" evidence="2">
    <location>
        <begin position="267"/>
        <end position="294"/>
    </location>
</feature>
<reference evidence="6" key="1">
    <citation type="submission" date="2025-08" db="UniProtKB">
        <authorList>
            <consortium name="RefSeq"/>
        </authorList>
    </citation>
    <scope>IDENTIFICATION</scope>
</reference>
<evidence type="ECO:0000256" key="3">
    <source>
        <dbReference type="SAM" id="MobiDB-lite"/>
    </source>
</evidence>
<sequence length="296" mass="32191">MDLQLEHQTSPEHDTDVGLQSGEDDDPLYEDEELQDGDLSAEEIRFLGEFPRLKHDIEETIGKLHALADDSDNSHKTFTKTKMVVSSMSVVSEVAAILGLVLAPTTGGGSLLFSVASHGLGTAAGVASIVNGMWNRSRNKKAQVQASELVPTQDQEDGEAETIIDSGTLVYKVGTAVKNIKRDIRALKTAKNSPRLVNAAKRLQTTGRVSARTSKQVQKAFGGTTLAMTKHTRMLGGTMAVLSLGSDLAALSNDWKQLKEGTRTEFAEYLRAHAGRLERKLTELTQQYESLQQVRS</sequence>
<keyword evidence="2" id="KW-0175">Coiled coil</keyword>
<dbReference type="PANTHER" id="PTHR14096:SF7">
    <property type="entry name" value="APOLIPOPROTEIN L6"/>
    <property type="match status" value="1"/>
</dbReference>
<feature type="transmembrane region" description="Helical" evidence="4">
    <location>
        <begin position="83"/>
        <end position="105"/>
    </location>
</feature>
<gene>
    <name evidence="6" type="primary">APOL6</name>
</gene>
<dbReference type="STRING" id="1868482.ENSTSYP00000024082"/>
<dbReference type="AlphaFoldDB" id="A0A1U7TQD7"/>
<proteinExistence type="inferred from homology"/>
<keyword evidence="5" id="KW-1185">Reference proteome</keyword>
<feature type="compositionally biased region" description="Acidic residues" evidence="3">
    <location>
        <begin position="22"/>
        <end position="37"/>
    </location>
</feature>
<comment type="similarity">
    <text evidence="1">Belongs to the apolipoprotein L family.</text>
</comment>
<feature type="transmembrane region" description="Helical" evidence="4">
    <location>
        <begin position="111"/>
        <end position="134"/>
    </location>
</feature>
<evidence type="ECO:0000256" key="2">
    <source>
        <dbReference type="SAM" id="Coils"/>
    </source>
</evidence>
<dbReference type="RefSeq" id="XP_008055976.1">
    <property type="nucleotide sequence ID" value="XM_008057785.1"/>
</dbReference>
<evidence type="ECO:0000256" key="1">
    <source>
        <dbReference type="ARBA" id="ARBA00010090"/>
    </source>
</evidence>
<dbReference type="GO" id="GO:0006869">
    <property type="term" value="P:lipid transport"/>
    <property type="evidence" value="ECO:0007669"/>
    <property type="project" value="InterPro"/>
</dbReference>
<feature type="region of interest" description="Disordered" evidence="3">
    <location>
        <begin position="1"/>
        <end position="37"/>
    </location>
</feature>